<reference evidence="1 2" key="1">
    <citation type="journal article" date="2015" name="Stand. Genomic Sci.">
        <title>Genomic Encyclopedia of Bacterial and Archaeal Type Strains, Phase III: the genomes of soil and plant-associated and newly described type strains.</title>
        <authorList>
            <person name="Whitman W.B."/>
            <person name="Woyke T."/>
            <person name="Klenk H.P."/>
            <person name="Zhou Y."/>
            <person name="Lilburn T.G."/>
            <person name="Beck B.J."/>
            <person name="De Vos P."/>
            <person name="Vandamme P."/>
            <person name="Eisen J.A."/>
            <person name="Garrity G."/>
            <person name="Hugenholtz P."/>
            <person name="Kyrpides N.C."/>
        </authorList>
    </citation>
    <scope>NUCLEOTIDE SEQUENCE [LARGE SCALE GENOMIC DNA]</scope>
    <source>
        <strain evidence="1 2">CV53</strain>
    </source>
</reference>
<evidence type="ECO:0000313" key="1">
    <source>
        <dbReference type="EMBL" id="TCN27235.1"/>
    </source>
</evidence>
<keyword evidence="2" id="KW-1185">Reference proteome</keyword>
<proteinExistence type="predicted"/>
<dbReference type="AlphaFoldDB" id="A0A4R2BKP4"/>
<accession>A0A4R2BKP4</accession>
<dbReference type="EMBL" id="SLVV01000002">
    <property type="protein sequence ID" value="TCN27235.1"/>
    <property type="molecule type" value="Genomic_DNA"/>
</dbReference>
<gene>
    <name evidence="1" type="ORF">EV146_102182</name>
</gene>
<sequence length="48" mass="5449">MKNEDKNTSEGLNQIFEMINAKGDEGELRNIVQQPGAQRNDEAKEKTE</sequence>
<dbReference type="Proteomes" id="UP000295689">
    <property type="component" value="Unassembled WGS sequence"/>
</dbReference>
<organism evidence="1 2">
    <name type="scientific">Mesobacillus foraminis</name>
    <dbReference type="NCBI Taxonomy" id="279826"/>
    <lineage>
        <taxon>Bacteria</taxon>
        <taxon>Bacillati</taxon>
        <taxon>Bacillota</taxon>
        <taxon>Bacilli</taxon>
        <taxon>Bacillales</taxon>
        <taxon>Bacillaceae</taxon>
        <taxon>Mesobacillus</taxon>
    </lineage>
</organism>
<comment type="caution">
    <text evidence="1">The sequence shown here is derived from an EMBL/GenBank/DDBJ whole genome shotgun (WGS) entry which is preliminary data.</text>
</comment>
<evidence type="ECO:0000313" key="2">
    <source>
        <dbReference type="Proteomes" id="UP000295689"/>
    </source>
</evidence>
<protein>
    <submittedName>
        <fullName evidence="1">Uncharacterized protein</fullName>
    </submittedName>
</protein>
<dbReference type="RefSeq" id="WP_181215813.1">
    <property type="nucleotide sequence ID" value="NZ_JABUHM010000001.1"/>
</dbReference>
<name>A0A4R2BKP4_9BACI</name>